<dbReference type="Pfam" id="PF05685">
    <property type="entry name" value="Uma2"/>
    <property type="match status" value="1"/>
</dbReference>
<accession>A0A1H5KKL9</accession>
<dbReference type="PANTHER" id="PTHR35400">
    <property type="entry name" value="SLR1083 PROTEIN"/>
    <property type="match status" value="1"/>
</dbReference>
<keyword evidence="2" id="KW-0378">Hydrolase</keyword>
<dbReference type="InterPro" id="IPR008538">
    <property type="entry name" value="Uma2"/>
</dbReference>
<protein>
    <submittedName>
        <fullName evidence="2">Putative restriction endonuclease</fullName>
    </submittedName>
</protein>
<dbReference type="EMBL" id="FNUC01000003">
    <property type="protein sequence ID" value="SEE64641.1"/>
    <property type="molecule type" value="Genomic_DNA"/>
</dbReference>
<evidence type="ECO:0000313" key="3">
    <source>
        <dbReference type="Proteomes" id="UP000181980"/>
    </source>
</evidence>
<dbReference type="GO" id="GO:0004519">
    <property type="term" value="F:endonuclease activity"/>
    <property type="evidence" value="ECO:0007669"/>
    <property type="project" value="UniProtKB-KW"/>
</dbReference>
<dbReference type="AlphaFoldDB" id="A0A1H5KKL9"/>
<feature type="domain" description="Putative restriction endonuclease" evidence="1">
    <location>
        <begin position="20"/>
        <end position="149"/>
    </location>
</feature>
<evidence type="ECO:0000313" key="2">
    <source>
        <dbReference type="EMBL" id="SEE64641.1"/>
    </source>
</evidence>
<keyword evidence="2" id="KW-0255">Endonuclease</keyword>
<reference evidence="3" key="1">
    <citation type="submission" date="2016-10" db="EMBL/GenBank/DDBJ databases">
        <authorList>
            <person name="Varghese N."/>
            <person name="Submissions S."/>
        </authorList>
    </citation>
    <scope>NUCLEOTIDE SEQUENCE [LARGE SCALE GENOMIC DNA]</scope>
    <source>
        <strain evidence="3">DSM 45237</strain>
    </source>
</reference>
<dbReference type="SUPFAM" id="SSF52980">
    <property type="entry name" value="Restriction endonuclease-like"/>
    <property type="match status" value="1"/>
</dbReference>
<sequence>MNVAQLLAHSPGSRGYRAADLRALPDGGPRYEVIEGCVQVSPPPSVAETVVWRWLANTLEVANRGSPQIVDRGQPVRIGVHDEVRPDVVVAQVALAETTPIPVGALTLVVEVVSSTSALRDTVTKRALYARAGVPAYWIVTPRRRPPDVEVTELRRDAATGAYAERTPATSARFSTDHPWPLAVDVPALADLWSVLAPSAADDWEVV</sequence>
<gene>
    <name evidence="2" type="ORF">SAMN04488561_2090</name>
</gene>
<dbReference type="PANTHER" id="PTHR35400:SF3">
    <property type="entry name" value="SLL1072 PROTEIN"/>
    <property type="match status" value="1"/>
</dbReference>
<dbReference type="RefSeq" id="WP_171906804.1">
    <property type="nucleotide sequence ID" value="NZ_FNUC01000003.1"/>
</dbReference>
<keyword evidence="3" id="KW-1185">Reference proteome</keyword>
<dbReference type="Gene3D" id="3.90.1570.10">
    <property type="entry name" value="tt1808, chain A"/>
    <property type="match status" value="1"/>
</dbReference>
<organism evidence="2 3">
    <name type="scientific">Jiangella alba</name>
    <dbReference type="NCBI Taxonomy" id="561176"/>
    <lineage>
        <taxon>Bacteria</taxon>
        <taxon>Bacillati</taxon>
        <taxon>Actinomycetota</taxon>
        <taxon>Actinomycetes</taxon>
        <taxon>Jiangellales</taxon>
        <taxon>Jiangellaceae</taxon>
        <taxon>Jiangella</taxon>
    </lineage>
</organism>
<proteinExistence type="predicted"/>
<dbReference type="Proteomes" id="UP000181980">
    <property type="component" value="Unassembled WGS sequence"/>
</dbReference>
<name>A0A1H5KKL9_9ACTN</name>
<dbReference type="CDD" id="cd06260">
    <property type="entry name" value="DUF820-like"/>
    <property type="match status" value="1"/>
</dbReference>
<dbReference type="InterPro" id="IPR012296">
    <property type="entry name" value="Nuclease_put_TT1808"/>
</dbReference>
<evidence type="ECO:0000259" key="1">
    <source>
        <dbReference type="Pfam" id="PF05685"/>
    </source>
</evidence>
<dbReference type="InterPro" id="IPR011335">
    <property type="entry name" value="Restrct_endonuc-II-like"/>
</dbReference>
<keyword evidence="2" id="KW-0540">Nuclease</keyword>